<dbReference type="AlphaFoldDB" id="A0A482J4V8"/>
<dbReference type="GO" id="GO:0006811">
    <property type="term" value="P:monoatomic ion transport"/>
    <property type="evidence" value="ECO:0007669"/>
    <property type="project" value="UniProtKB-KW"/>
</dbReference>
<comment type="subcellular location">
    <subcellularLocation>
        <location evidence="1">Cell outer membrane</location>
        <topology evidence="1">Multi-pass membrane protein</topology>
    </subcellularLocation>
</comment>
<dbReference type="GO" id="GO:0046930">
    <property type="term" value="C:pore complex"/>
    <property type="evidence" value="ECO:0007669"/>
    <property type="project" value="UniProtKB-KW"/>
</dbReference>
<keyword evidence="4" id="KW-1134">Transmembrane beta strand</keyword>
<evidence type="ECO:0000256" key="8">
    <source>
        <dbReference type="ARBA" id="ARBA00023114"/>
    </source>
</evidence>
<dbReference type="EMBL" id="CP037902">
    <property type="protein sequence ID" value="QBP14537.1"/>
    <property type="molecule type" value="Genomic_DNA"/>
</dbReference>
<evidence type="ECO:0000256" key="5">
    <source>
        <dbReference type="ARBA" id="ARBA00022692"/>
    </source>
</evidence>
<evidence type="ECO:0000256" key="6">
    <source>
        <dbReference type="ARBA" id="ARBA00022729"/>
    </source>
</evidence>
<dbReference type="PANTHER" id="PTHR34501">
    <property type="entry name" value="PROTEIN YDDL-RELATED"/>
    <property type="match status" value="1"/>
</dbReference>
<dbReference type="OrthoDB" id="8982743at2"/>
<evidence type="ECO:0000256" key="1">
    <source>
        <dbReference type="ARBA" id="ARBA00004571"/>
    </source>
</evidence>
<keyword evidence="13" id="KW-0614">Plasmid</keyword>
<keyword evidence="7" id="KW-0406">Ion transport</keyword>
<keyword evidence="10" id="KW-0998">Cell outer membrane</keyword>
<dbReference type="Proteomes" id="UP000253772">
    <property type="component" value="Plasmid p1"/>
</dbReference>
<accession>A0A482J4V8</accession>
<keyword evidence="3" id="KW-0813">Transport</keyword>
<evidence type="ECO:0000256" key="2">
    <source>
        <dbReference type="ARBA" id="ARBA00011233"/>
    </source>
</evidence>
<protein>
    <submittedName>
        <fullName evidence="13">Porin</fullName>
    </submittedName>
</protein>
<evidence type="ECO:0000256" key="11">
    <source>
        <dbReference type="SAM" id="SignalP"/>
    </source>
</evidence>
<evidence type="ECO:0000256" key="4">
    <source>
        <dbReference type="ARBA" id="ARBA00022452"/>
    </source>
</evidence>
<sequence>MSHKRLNGRESSQCARAALLSISMLAAAASPAMATGVQLYGAVDSYISFDSGGRGSSWQMGSGAGSTSRFGMFGTEDLGGGWSTGFRLESGFNTDTGALQQQNTLFNRESNVWLSSRQYGTVKLGRQFPTIFSLSSQVDPFALTKLSIMAGLAYSTQGLGGDATAIDSRVPDAISYITPNLGGFSAQALYGFSTASASGMPAHFTGWLAQYENKDLYAGLSFNTVRNTQSESTDHYGAGMAYRIGPHSLSLAYNRIVPKAAGGRVANTYLLGATLPFGVHVIKVSLLERVVAGGNNHATGALLGYEYLLSPRTALYSRVAYIANGGASALTLDSAVTSPGRDVLVTAMGMTHRF</sequence>
<evidence type="ECO:0000256" key="10">
    <source>
        <dbReference type="ARBA" id="ARBA00023237"/>
    </source>
</evidence>
<reference evidence="13 14" key="1">
    <citation type="submission" date="2019-03" db="EMBL/GenBank/DDBJ databases">
        <title>Comparative insights into the high quality Complete genome sequence of highly metal resistant Cupriavidus metallidurans strain BS1 isolated from a gold-copper mine.</title>
        <authorList>
            <person name="Mazhar H.S."/>
            <person name="Rensing C."/>
        </authorList>
    </citation>
    <scope>NUCLEOTIDE SEQUENCE [LARGE SCALE GENOMIC DNA]</scope>
    <source>
        <strain evidence="13 14">BS1</strain>
        <plasmid evidence="13 14">p1</plasmid>
    </source>
</reference>
<dbReference type="InterPro" id="IPR050298">
    <property type="entry name" value="Gram-neg_bact_OMP"/>
</dbReference>
<dbReference type="SUPFAM" id="SSF56935">
    <property type="entry name" value="Porins"/>
    <property type="match status" value="1"/>
</dbReference>
<evidence type="ECO:0000256" key="9">
    <source>
        <dbReference type="ARBA" id="ARBA00023136"/>
    </source>
</evidence>
<dbReference type="GO" id="GO:0009279">
    <property type="term" value="C:cell outer membrane"/>
    <property type="evidence" value="ECO:0007669"/>
    <property type="project" value="UniProtKB-SubCell"/>
</dbReference>
<keyword evidence="6 11" id="KW-0732">Signal</keyword>
<dbReference type="CDD" id="cd00342">
    <property type="entry name" value="gram_neg_porins"/>
    <property type="match status" value="1"/>
</dbReference>
<comment type="subunit">
    <text evidence="2">Homotrimer.</text>
</comment>
<evidence type="ECO:0000313" key="13">
    <source>
        <dbReference type="EMBL" id="QBP14537.1"/>
    </source>
</evidence>
<organism evidence="13 14">
    <name type="scientific">Cupriavidus metallidurans</name>
    <dbReference type="NCBI Taxonomy" id="119219"/>
    <lineage>
        <taxon>Bacteria</taxon>
        <taxon>Pseudomonadati</taxon>
        <taxon>Pseudomonadota</taxon>
        <taxon>Betaproteobacteria</taxon>
        <taxon>Burkholderiales</taxon>
        <taxon>Burkholderiaceae</taxon>
        <taxon>Cupriavidus</taxon>
    </lineage>
</organism>
<keyword evidence="8" id="KW-0626">Porin</keyword>
<proteinExistence type="predicted"/>
<keyword evidence="9" id="KW-0472">Membrane</keyword>
<dbReference type="InterPro" id="IPR023614">
    <property type="entry name" value="Porin_dom_sf"/>
</dbReference>
<evidence type="ECO:0000313" key="14">
    <source>
        <dbReference type="Proteomes" id="UP000253772"/>
    </source>
</evidence>
<dbReference type="GO" id="GO:0015288">
    <property type="term" value="F:porin activity"/>
    <property type="evidence" value="ECO:0007669"/>
    <property type="project" value="UniProtKB-KW"/>
</dbReference>
<feature type="chain" id="PRO_5019758185" evidence="11">
    <location>
        <begin position="35"/>
        <end position="354"/>
    </location>
</feature>
<geneLocation type="plasmid" evidence="13">
    <name>p1</name>
</geneLocation>
<feature type="domain" description="Porin" evidence="12">
    <location>
        <begin position="23"/>
        <end position="325"/>
    </location>
</feature>
<dbReference type="RefSeq" id="WP_082355044.1">
    <property type="nucleotide sequence ID" value="NZ_CP037902.1"/>
</dbReference>
<name>A0A482J4V8_9BURK</name>
<evidence type="ECO:0000256" key="7">
    <source>
        <dbReference type="ARBA" id="ARBA00023065"/>
    </source>
</evidence>
<feature type="signal peptide" evidence="11">
    <location>
        <begin position="1"/>
        <end position="34"/>
    </location>
</feature>
<dbReference type="Pfam" id="PF13609">
    <property type="entry name" value="Porin_4"/>
    <property type="match status" value="1"/>
</dbReference>
<evidence type="ECO:0000259" key="12">
    <source>
        <dbReference type="Pfam" id="PF13609"/>
    </source>
</evidence>
<gene>
    <name evidence="13" type="ORF">DDF84_033085</name>
</gene>
<dbReference type="Gene3D" id="2.40.160.10">
    <property type="entry name" value="Porin"/>
    <property type="match status" value="1"/>
</dbReference>
<keyword evidence="5" id="KW-0812">Transmembrane</keyword>
<evidence type="ECO:0000256" key="3">
    <source>
        <dbReference type="ARBA" id="ARBA00022448"/>
    </source>
</evidence>
<dbReference type="InterPro" id="IPR033900">
    <property type="entry name" value="Gram_neg_porin_domain"/>
</dbReference>
<dbReference type="PANTHER" id="PTHR34501:SF9">
    <property type="entry name" value="MAJOR OUTER MEMBRANE PROTEIN P.IA"/>
    <property type="match status" value="1"/>
</dbReference>